<reference evidence="2" key="1">
    <citation type="journal article" date="2019" name="Int. J. Syst. Evol. Microbiol.">
        <title>The Global Catalogue of Microorganisms (GCM) 10K type strain sequencing project: providing services to taxonomists for standard genome sequencing and annotation.</title>
        <authorList>
            <consortium name="The Broad Institute Genomics Platform"/>
            <consortium name="The Broad Institute Genome Sequencing Center for Infectious Disease"/>
            <person name="Wu L."/>
            <person name="Ma J."/>
        </authorList>
    </citation>
    <scope>NUCLEOTIDE SEQUENCE [LARGE SCALE GENOMIC DNA]</scope>
    <source>
        <strain evidence="2">JCM 12393</strain>
    </source>
</reference>
<protein>
    <submittedName>
        <fullName evidence="1">Uncharacterized protein</fullName>
    </submittedName>
</protein>
<name>A0ABP4IE48_9ACTN</name>
<comment type="caution">
    <text evidence="1">The sequence shown here is derived from an EMBL/GenBank/DDBJ whole genome shotgun (WGS) entry which is preliminary data.</text>
</comment>
<accession>A0ABP4IE48</accession>
<gene>
    <name evidence="1" type="ORF">GCM10009639_11710</name>
</gene>
<keyword evidence="2" id="KW-1185">Reference proteome</keyword>
<proteinExistence type="predicted"/>
<sequence length="94" mass="10212">MPPADLHRVPGPDGMDVEAWRTVVAEGLDVQKRLRGGYRELGLLALRVAPGYVSDHDAEAVLHLLGEEIGSTYDELLACRRYALTGDARAVEGL</sequence>
<dbReference type="EMBL" id="BAAAKJ010000054">
    <property type="protein sequence ID" value="GAA1387080.1"/>
    <property type="molecule type" value="Genomic_DNA"/>
</dbReference>
<organism evidence="1 2">
    <name type="scientific">Kitasatospora putterlickiae</name>
    <dbReference type="NCBI Taxonomy" id="221725"/>
    <lineage>
        <taxon>Bacteria</taxon>
        <taxon>Bacillati</taxon>
        <taxon>Actinomycetota</taxon>
        <taxon>Actinomycetes</taxon>
        <taxon>Kitasatosporales</taxon>
        <taxon>Streptomycetaceae</taxon>
        <taxon>Kitasatospora</taxon>
    </lineage>
</organism>
<evidence type="ECO:0000313" key="1">
    <source>
        <dbReference type="EMBL" id="GAA1387080.1"/>
    </source>
</evidence>
<evidence type="ECO:0000313" key="2">
    <source>
        <dbReference type="Proteomes" id="UP001499863"/>
    </source>
</evidence>
<dbReference type="Proteomes" id="UP001499863">
    <property type="component" value="Unassembled WGS sequence"/>
</dbReference>